<organism evidence="1 2">
    <name type="scientific">Ambispora leptoticha</name>
    <dbReference type="NCBI Taxonomy" id="144679"/>
    <lineage>
        <taxon>Eukaryota</taxon>
        <taxon>Fungi</taxon>
        <taxon>Fungi incertae sedis</taxon>
        <taxon>Mucoromycota</taxon>
        <taxon>Glomeromycotina</taxon>
        <taxon>Glomeromycetes</taxon>
        <taxon>Archaeosporales</taxon>
        <taxon>Ambisporaceae</taxon>
        <taxon>Ambispora</taxon>
    </lineage>
</organism>
<sequence length="200" mass="23275">MSQRILGVDEDGFTTLINMTEQLSIEKQSENDFPRNITSQVLGNLVESIRPRDPTIQSRIEAIVNKRKASSFSTTTINSKMHPRLLRRCGATMTQIRISICENFKFFYQVRLNRSYCTNTEFNLRIVAYELLALKQPNVPVSATVLKDMENSIEKWVKKKRLPDNKIIPILEKWMESQIPALTSEEQKQREMKRIIKVDI</sequence>
<accession>A0A9N9C7B4</accession>
<evidence type="ECO:0000313" key="1">
    <source>
        <dbReference type="EMBL" id="CAG8590679.1"/>
    </source>
</evidence>
<gene>
    <name evidence="1" type="ORF">ALEPTO_LOCUS7689</name>
</gene>
<dbReference type="AlphaFoldDB" id="A0A9N9C7B4"/>
<comment type="caution">
    <text evidence="1">The sequence shown here is derived from an EMBL/GenBank/DDBJ whole genome shotgun (WGS) entry which is preliminary data.</text>
</comment>
<proteinExistence type="predicted"/>
<dbReference type="OrthoDB" id="2448703at2759"/>
<dbReference type="EMBL" id="CAJVPS010003525">
    <property type="protein sequence ID" value="CAG8590679.1"/>
    <property type="molecule type" value="Genomic_DNA"/>
</dbReference>
<name>A0A9N9C7B4_9GLOM</name>
<evidence type="ECO:0000313" key="2">
    <source>
        <dbReference type="Proteomes" id="UP000789508"/>
    </source>
</evidence>
<dbReference type="Proteomes" id="UP000789508">
    <property type="component" value="Unassembled WGS sequence"/>
</dbReference>
<reference evidence="1" key="1">
    <citation type="submission" date="2021-06" db="EMBL/GenBank/DDBJ databases">
        <authorList>
            <person name="Kallberg Y."/>
            <person name="Tangrot J."/>
            <person name="Rosling A."/>
        </authorList>
    </citation>
    <scope>NUCLEOTIDE SEQUENCE</scope>
    <source>
        <strain evidence="1">FL130A</strain>
    </source>
</reference>
<keyword evidence="2" id="KW-1185">Reference proteome</keyword>
<protein>
    <submittedName>
        <fullName evidence="1">7621_t:CDS:1</fullName>
    </submittedName>
</protein>